<evidence type="ECO:0000313" key="1">
    <source>
        <dbReference type="EMBL" id="DAE19221.1"/>
    </source>
</evidence>
<accession>A0A8S5QKA1</accession>
<reference evidence="1" key="1">
    <citation type="journal article" date="2021" name="Proc. Natl. Acad. Sci. U.S.A.">
        <title>A Catalog of Tens of Thousands of Viruses from Human Metagenomes Reveals Hidden Associations with Chronic Diseases.</title>
        <authorList>
            <person name="Tisza M.J."/>
            <person name="Buck C.B."/>
        </authorList>
    </citation>
    <scope>NUCLEOTIDE SEQUENCE</scope>
    <source>
        <strain evidence="1">CtNYt19</strain>
    </source>
</reference>
<proteinExistence type="predicted"/>
<organism evidence="1">
    <name type="scientific">Siphoviridae sp. ctNYt19</name>
    <dbReference type="NCBI Taxonomy" id="2825472"/>
    <lineage>
        <taxon>Viruses</taxon>
        <taxon>Duplodnaviria</taxon>
        <taxon>Heunggongvirae</taxon>
        <taxon>Uroviricota</taxon>
        <taxon>Caudoviricetes</taxon>
    </lineage>
</organism>
<sequence>MPRHFSMPKIEFESVEDYYTFYVLILGVPEEVFWHFPYKSLMKISDNYTAYKSWEKWIEYERMQKK</sequence>
<dbReference type="EMBL" id="BK015669">
    <property type="protein sequence ID" value="DAE19221.1"/>
    <property type="molecule type" value="Genomic_DNA"/>
</dbReference>
<name>A0A8S5QKA1_9CAUD</name>
<protein>
    <submittedName>
        <fullName evidence="1">Uncharacterized protein</fullName>
    </submittedName>
</protein>